<accession>A0A8J2H5T3</accession>
<sequence length="163" mass="19623">MDPINEAHQSLSESMLSYWLPLLEMYNIVIQRVKLTQKYYNDLYFHEREKTQNNSQNYTGDPWFIEYALIGFYQNFDVFSKKLKKCIDKIQREIDKVKIILSKKHFKTSFNFVNRFNQSVRYLNRVIEFLNKNEFKIDNIVLSKSNFLKPLEVINNPKDESSS</sequence>
<organism evidence="1 2">
    <name type="scientific">Cotesia congregata</name>
    <name type="common">Parasitoid wasp</name>
    <name type="synonym">Apanteles congregatus</name>
    <dbReference type="NCBI Taxonomy" id="51543"/>
    <lineage>
        <taxon>Eukaryota</taxon>
        <taxon>Metazoa</taxon>
        <taxon>Ecdysozoa</taxon>
        <taxon>Arthropoda</taxon>
        <taxon>Hexapoda</taxon>
        <taxon>Insecta</taxon>
        <taxon>Pterygota</taxon>
        <taxon>Neoptera</taxon>
        <taxon>Endopterygota</taxon>
        <taxon>Hymenoptera</taxon>
        <taxon>Apocrita</taxon>
        <taxon>Ichneumonoidea</taxon>
        <taxon>Braconidae</taxon>
        <taxon>Microgastrinae</taxon>
        <taxon>Cotesia</taxon>
    </lineage>
</organism>
<dbReference type="AlphaFoldDB" id="A0A8J2H5T3"/>
<keyword evidence="2" id="KW-1185">Reference proteome</keyword>
<comment type="caution">
    <text evidence="1">The sequence shown here is derived from an EMBL/GenBank/DDBJ whole genome shotgun (WGS) entry which is preliminary data.</text>
</comment>
<name>A0A8J2H5T3_COTCN</name>
<evidence type="ECO:0000313" key="1">
    <source>
        <dbReference type="EMBL" id="CAG5076014.1"/>
    </source>
</evidence>
<dbReference type="Proteomes" id="UP000786811">
    <property type="component" value="Unassembled WGS sequence"/>
</dbReference>
<protein>
    <submittedName>
        <fullName evidence="1">Uncharacterized protein</fullName>
    </submittedName>
</protein>
<dbReference type="EMBL" id="CAJNRD030001116">
    <property type="protein sequence ID" value="CAG5076014.1"/>
    <property type="molecule type" value="Genomic_DNA"/>
</dbReference>
<reference evidence="1" key="1">
    <citation type="submission" date="2021-04" db="EMBL/GenBank/DDBJ databases">
        <authorList>
            <person name="Chebbi M.A.C M."/>
        </authorList>
    </citation>
    <scope>NUCLEOTIDE SEQUENCE</scope>
</reference>
<proteinExistence type="predicted"/>
<evidence type="ECO:0000313" key="2">
    <source>
        <dbReference type="Proteomes" id="UP000786811"/>
    </source>
</evidence>
<gene>
    <name evidence="1" type="ORF">HICCMSTLAB_LOCUS1995</name>
</gene>